<dbReference type="GO" id="GO:2000142">
    <property type="term" value="P:regulation of DNA-templated transcription initiation"/>
    <property type="evidence" value="ECO:0007669"/>
    <property type="project" value="InterPro"/>
</dbReference>
<protein>
    <recommendedName>
        <fullName evidence="2">Sigma factor for late transcription</fullName>
    </recommendedName>
</protein>
<dbReference type="GO" id="GO:0003677">
    <property type="term" value="F:DNA binding"/>
    <property type="evidence" value="ECO:0007669"/>
    <property type="project" value="InterPro"/>
</dbReference>
<dbReference type="HAMAP" id="MF_04164">
    <property type="entry name" value="T4_Sigma_like_factor"/>
    <property type="match status" value="1"/>
</dbReference>
<organism evidence="1">
    <name type="scientific">marine metagenome</name>
    <dbReference type="NCBI Taxonomy" id="408172"/>
    <lineage>
        <taxon>unclassified sequences</taxon>
        <taxon>metagenomes</taxon>
        <taxon>ecological metagenomes</taxon>
    </lineage>
</organism>
<name>A0A382Z6U4_9ZZZZ</name>
<dbReference type="AlphaFoldDB" id="A0A382Z6U4"/>
<sequence length="164" mass="19565">MAKHELKEPVDPENTSHYINNKEFLKSLIEYQADIERCKKEGKNKPYVTDYIAMCFLQIAQRLSYRPNFINYTYKDDMISDGLENCLAYMHNFNPNKSKNPFAYFTQIIYYAFLRRIQKEKKQQYIKYKVFTDKKAELEAINDAQSHEKLSNDFLNEKGSADFH</sequence>
<reference evidence="1" key="1">
    <citation type="submission" date="2018-05" db="EMBL/GenBank/DDBJ databases">
        <authorList>
            <person name="Lanie J.A."/>
            <person name="Ng W.-L."/>
            <person name="Kazmierczak K.M."/>
            <person name="Andrzejewski T.M."/>
            <person name="Davidsen T.M."/>
            <person name="Wayne K.J."/>
            <person name="Tettelin H."/>
            <person name="Glass J.I."/>
            <person name="Rusch D."/>
            <person name="Podicherti R."/>
            <person name="Tsui H.-C.T."/>
            <person name="Winkler M.E."/>
        </authorList>
    </citation>
    <scope>NUCLEOTIDE SEQUENCE</scope>
</reference>
<dbReference type="EMBL" id="UINC01181500">
    <property type="protein sequence ID" value="SVD91221.1"/>
    <property type="molecule type" value="Genomic_DNA"/>
</dbReference>
<evidence type="ECO:0008006" key="2">
    <source>
        <dbReference type="Google" id="ProtNLM"/>
    </source>
</evidence>
<gene>
    <name evidence="1" type="ORF">METZ01_LOCUS444075</name>
</gene>
<evidence type="ECO:0000313" key="1">
    <source>
        <dbReference type="EMBL" id="SVD91221.1"/>
    </source>
</evidence>
<proteinExistence type="inferred from homology"/>
<feature type="non-terminal residue" evidence="1">
    <location>
        <position position="164"/>
    </location>
</feature>
<dbReference type="InterPro" id="IPR046386">
    <property type="entry name" value="T4_sigma-like_factor"/>
</dbReference>
<accession>A0A382Z6U4</accession>